<keyword evidence="3" id="KW-1185">Reference proteome</keyword>
<feature type="region of interest" description="Disordered" evidence="1">
    <location>
        <begin position="1"/>
        <end position="26"/>
    </location>
</feature>
<dbReference type="Proteomes" id="UP000321248">
    <property type="component" value="Unassembled WGS sequence"/>
</dbReference>
<dbReference type="RefSeq" id="WP_147890398.1">
    <property type="nucleotide sequence ID" value="NZ_VRTS01000001.1"/>
</dbReference>
<accession>A0A5C8L0F3</accession>
<proteinExistence type="predicted"/>
<sequence length="100" mass="11093">MSLAACTPDREGEMGRVDPATPPPDGVTVTVDAAERERQYRDALAACADVEPALSREQCEAEARRAYEGRPDDRRTSASCEPVRLTDGMPAWERWQFARP</sequence>
<name>A0A5C8L0F3_9GAMM</name>
<evidence type="ECO:0000256" key="1">
    <source>
        <dbReference type="SAM" id="MobiDB-lite"/>
    </source>
</evidence>
<reference evidence="2 3" key="1">
    <citation type="submission" date="2019-08" db="EMBL/GenBank/DDBJ databases">
        <authorList>
            <person name="Karlyshev A.V."/>
        </authorList>
    </citation>
    <scope>NUCLEOTIDE SEQUENCE [LARGE SCALE GENOMIC DNA]</scope>
    <source>
        <strain evidence="2 3">Alg18-2.2</strain>
    </source>
</reference>
<dbReference type="AlphaFoldDB" id="A0A5C8L0F3"/>
<evidence type="ECO:0000313" key="3">
    <source>
        <dbReference type="Proteomes" id="UP000321248"/>
    </source>
</evidence>
<organism evidence="2 3">
    <name type="scientific">Alkalisalibacterium limincola</name>
    <dbReference type="NCBI Taxonomy" id="2699169"/>
    <lineage>
        <taxon>Bacteria</taxon>
        <taxon>Pseudomonadati</taxon>
        <taxon>Pseudomonadota</taxon>
        <taxon>Gammaproteobacteria</taxon>
        <taxon>Lysobacterales</taxon>
        <taxon>Lysobacteraceae</taxon>
        <taxon>Alkalisalibacterium</taxon>
    </lineage>
</organism>
<gene>
    <name evidence="2" type="ORF">FU658_00980</name>
</gene>
<evidence type="ECO:0000313" key="2">
    <source>
        <dbReference type="EMBL" id="TXK65725.1"/>
    </source>
</evidence>
<dbReference type="EMBL" id="VRTS01000001">
    <property type="protein sequence ID" value="TXK65725.1"/>
    <property type="molecule type" value="Genomic_DNA"/>
</dbReference>
<comment type="caution">
    <text evidence="2">The sequence shown here is derived from an EMBL/GenBank/DDBJ whole genome shotgun (WGS) entry which is preliminary data.</text>
</comment>
<protein>
    <submittedName>
        <fullName evidence="2">Uncharacterized protein</fullName>
    </submittedName>
</protein>